<evidence type="ECO:0000256" key="10">
    <source>
        <dbReference type="ARBA" id="ARBA00023065"/>
    </source>
</evidence>
<evidence type="ECO:0000313" key="16">
    <source>
        <dbReference type="Proteomes" id="UP000664859"/>
    </source>
</evidence>
<feature type="domain" description="EF-hand" evidence="14">
    <location>
        <begin position="160"/>
        <end position="195"/>
    </location>
</feature>
<dbReference type="Gene3D" id="1.10.238.10">
    <property type="entry name" value="EF-hand"/>
    <property type="match status" value="1"/>
</dbReference>
<evidence type="ECO:0000256" key="11">
    <source>
        <dbReference type="ARBA" id="ARBA00023128"/>
    </source>
</evidence>
<evidence type="ECO:0000256" key="7">
    <source>
        <dbReference type="ARBA" id="ARBA00022792"/>
    </source>
</evidence>
<evidence type="ECO:0000256" key="12">
    <source>
        <dbReference type="ARBA" id="ARBA00023136"/>
    </source>
</evidence>
<dbReference type="AlphaFoldDB" id="A0A836CDQ1"/>
<keyword evidence="6" id="KW-0677">Repeat</keyword>
<keyword evidence="5" id="KW-0479">Metal-binding</keyword>
<name>A0A836CDQ1_9STRA</name>
<dbReference type="PANTHER" id="PTHR12294:SF1">
    <property type="entry name" value="CALCIUM UPTAKE PROTEIN 1, MITOCHONDRIAL"/>
    <property type="match status" value="1"/>
</dbReference>
<organism evidence="15 16">
    <name type="scientific">Tribonema minus</name>
    <dbReference type="NCBI Taxonomy" id="303371"/>
    <lineage>
        <taxon>Eukaryota</taxon>
        <taxon>Sar</taxon>
        <taxon>Stramenopiles</taxon>
        <taxon>Ochrophyta</taxon>
        <taxon>PX clade</taxon>
        <taxon>Xanthophyceae</taxon>
        <taxon>Tribonematales</taxon>
        <taxon>Tribonemataceae</taxon>
        <taxon>Tribonema</taxon>
    </lineage>
</organism>
<proteinExistence type="inferred from homology"/>
<keyword evidence="3" id="KW-0813">Transport</keyword>
<keyword evidence="12" id="KW-0472">Membrane</keyword>
<dbReference type="GO" id="GO:0005509">
    <property type="term" value="F:calcium ion binding"/>
    <property type="evidence" value="ECO:0007669"/>
    <property type="project" value="InterPro"/>
</dbReference>
<dbReference type="OrthoDB" id="186625at2759"/>
<evidence type="ECO:0000313" key="15">
    <source>
        <dbReference type="EMBL" id="KAG5181343.1"/>
    </source>
</evidence>
<comment type="subcellular location">
    <subcellularLocation>
        <location evidence="1">Mitochondrion inner membrane</location>
    </subcellularLocation>
    <subcellularLocation>
        <location evidence="2">Mitochondrion intermembrane space</location>
    </subcellularLocation>
</comment>
<dbReference type="GO" id="GO:0051560">
    <property type="term" value="P:mitochondrial calcium ion homeostasis"/>
    <property type="evidence" value="ECO:0007669"/>
    <property type="project" value="TreeGrafter"/>
</dbReference>
<evidence type="ECO:0000256" key="1">
    <source>
        <dbReference type="ARBA" id="ARBA00004273"/>
    </source>
</evidence>
<comment type="caution">
    <text evidence="15">The sequence shown here is derived from an EMBL/GenBank/DDBJ whole genome shotgun (WGS) entry which is preliminary data.</text>
</comment>
<evidence type="ECO:0000256" key="13">
    <source>
        <dbReference type="ARBA" id="ARBA00038333"/>
    </source>
</evidence>
<dbReference type="GO" id="GO:1990246">
    <property type="term" value="C:uniplex complex"/>
    <property type="evidence" value="ECO:0007669"/>
    <property type="project" value="TreeGrafter"/>
</dbReference>
<dbReference type="GO" id="GO:0005758">
    <property type="term" value="C:mitochondrial intermembrane space"/>
    <property type="evidence" value="ECO:0007669"/>
    <property type="project" value="UniProtKB-SubCell"/>
</dbReference>
<keyword evidence="9" id="KW-0809">Transit peptide</keyword>
<dbReference type="Proteomes" id="UP000664859">
    <property type="component" value="Unassembled WGS sequence"/>
</dbReference>
<evidence type="ECO:0000256" key="8">
    <source>
        <dbReference type="ARBA" id="ARBA00022837"/>
    </source>
</evidence>
<keyword evidence="8" id="KW-0106">Calcium</keyword>
<dbReference type="PROSITE" id="PS50222">
    <property type="entry name" value="EF_HAND_2"/>
    <property type="match status" value="1"/>
</dbReference>
<evidence type="ECO:0000256" key="3">
    <source>
        <dbReference type="ARBA" id="ARBA00022448"/>
    </source>
</evidence>
<dbReference type="InterPro" id="IPR002048">
    <property type="entry name" value="EF_hand_dom"/>
</dbReference>
<evidence type="ECO:0000256" key="9">
    <source>
        <dbReference type="ARBA" id="ARBA00022946"/>
    </source>
</evidence>
<dbReference type="InterPro" id="IPR039800">
    <property type="entry name" value="MICU1/2/3"/>
</dbReference>
<dbReference type="SMART" id="SM00054">
    <property type="entry name" value="EFh"/>
    <property type="match status" value="2"/>
</dbReference>
<evidence type="ECO:0000256" key="4">
    <source>
        <dbReference type="ARBA" id="ARBA00022568"/>
    </source>
</evidence>
<gene>
    <name evidence="15" type="ORF">JKP88DRAFT_261171</name>
</gene>
<dbReference type="SUPFAM" id="SSF47473">
    <property type="entry name" value="EF-hand"/>
    <property type="match status" value="1"/>
</dbReference>
<evidence type="ECO:0000256" key="6">
    <source>
        <dbReference type="ARBA" id="ARBA00022737"/>
    </source>
</evidence>
<accession>A0A836CDQ1</accession>
<dbReference type="PANTHER" id="PTHR12294">
    <property type="entry name" value="EF HAND DOMAIN FAMILY A1,A2-RELATED"/>
    <property type="match status" value="1"/>
</dbReference>
<keyword evidence="10" id="KW-0406">Ion transport</keyword>
<keyword evidence="4" id="KW-0109">Calcium transport</keyword>
<comment type="similarity">
    <text evidence="13">Belongs to the MICU1 family. MICU1 subfamily.</text>
</comment>
<dbReference type="InterPro" id="IPR011992">
    <property type="entry name" value="EF-hand-dom_pair"/>
</dbReference>
<keyword evidence="16" id="KW-1185">Reference proteome</keyword>
<sequence length="444" mass="47705">MAMEVVMQCAMFVGCTERVRCRRHTPALGPSAVAAAAAAAAASAATAGDDRRGCAACKAKGRRGEEDDEDAFLKDYENRLHNLVTLDQVFNAYAKVERGHQLYLTRGALLQALLSSSYLRVSQQELQRRCARYDNALIGTGHSHLVSRAEFALIAALTAVPLAHLRVAFAAVDMDGSGAIDRSEFIQLVERLVPGSKAGFEDGSLQETHLMRHWFGEDGTSSVKLEEFEGFVRGLVRDVAAAELRLYTHEDNFDVPDEVDAPPASAPSLLRRLFRTAPPPPPAAAPPPSGEMLSRSDLALTLVSARAPRRIARALEALSRVDRPRAPVALGDALALHLALSARADDIGDALAVYAQARRGGGVDLATFQRAVRIACETATPPVAPPQPELLSLAFGLWDWSCDGLLDAAEVAEGLREKKSHKVGQPRPRPGVARFVDCVRSGGK</sequence>
<evidence type="ECO:0000256" key="2">
    <source>
        <dbReference type="ARBA" id="ARBA00004569"/>
    </source>
</evidence>
<keyword evidence="11" id="KW-0496">Mitochondrion</keyword>
<keyword evidence="7" id="KW-0999">Mitochondrion inner membrane</keyword>
<reference evidence="15" key="1">
    <citation type="submission" date="2021-02" db="EMBL/GenBank/DDBJ databases">
        <title>First Annotated Genome of the Yellow-green Alga Tribonema minus.</title>
        <authorList>
            <person name="Mahan K.M."/>
        </authorList>
    </citation>
    <scope>NUCLEOTIDE SEQUENCE</scope>
    <source>
        <strain evidence="15">UTEX B ZZ1240</strain>
    </source>
</reference>
<evidence type="ECO:0000259" key="14">
    <source>
        <dbReference type="PROSITE" id="PS50222"/>
    </source>
</evidence>
<dbReference type="EMBL" id="JAFCMP010000334">
    <property type="protein sequence ID" value="KAG5181343.1"/>
    <property type="molecule type" value="Genomic_DNA"/>
</dbReference>
<protein>
    <recommendedName>
        <fullName evidence="14">EF-hand domain-containing protein</fullName>
    </recommendedName>
</protein>
<dbReference type="GO" id="GO:0036444">
    <property type="term" value="P:calcium import into the mitochondrion"/>
    <property type="evidence" value="ECO:0007669"/>
    <property type="project" value="TreeGrafter"/>
</dbReference>
<dbReference type="PROSITE" id="PS00018">
    <property type="entry name" value="EF_HAND_1"/>
    <property type="match status" value="1"/>
</dbReference>
<dbReference type="InterPro" id="IPR018247">
    <property type="entry name" value="EF_Hand_1_Ca_BS"/>
</dbReference>
<evidence type="ECO:0000256" key="5">
    <source>
        <dbReference type="ARBA" id="ARBA00022723"/>
    </source>
</evidence>